<dbReference type="Pfam" id="PF00112">
    <property type="entry name" value="Peptidase_C1"/>
    <property type="match status" value="1"/>
</dbReference>
<dbReference type="AlphaFoldDB" id="A0A836CH67"/>
<dbReference type="OrthoDB" id="640249at2759"/>
<keyword evidence="5" id="KW-1185">Reference proteome</keyword>
<dbReference type="InterPro" id="IPR038765">
    <property type="entry name" value="Papain-like_cys_pep_sf"/>
</dbReference>
<evidence type="ECO:0000256" key="1">
    <source>
        <dbReference type="ARBA" id="ARBA00008455"/>
    </source>
</evidence>
<evidence type="ECO:0000313" key="5">
    <source>
        <dbReference type="Proteomes" id="UP000664859"/>
    </source>
</evidence>
<dbReference type="GO" id="GO:0008234">
    <property type="term" value="F:cysteine-type peptidase activity"/>
    <property type="evidence" value="ECO:0007669"/>
    <property type="project" value="InterPro"/>
</dbReference>
<keyword evidence="2" id="KW-0865">Zymogen</keyword>
<comment type="caution">
    <text evidence="4">The sequence shown here is derived from an EMBL/GenBank/DDBJ whole genome shotgun (WGS) entry which is preliminary data.</text>
</comment>
<dbReference type="Gene3D" id="3.90.70.10">
    <property type="entry name" value="Cysteine proteinases"/>
    <property type="match status" value="1"/>
</dbReference>
<feature type="domain" description="Peptidase C1A papain C-terminal" evidence="3">
    <location>
        <begin position="35"/>
        <end position="283"/>
    </location>
</feature>
<dbReference type="GO" id="GO:0006508">
    <property type="term" value="P:proteolysis"/>
    <property type="evidence" value="ECO:0007669"/>
    <property type="project" value="InterPro"/>
</dbReference>
<protein>
    <submittedName>
        <fullName evidence="4">FirrV-1-A48</fullName>
    </submittedName>
</protein>
<accession>A0A836CH67</accession>
<evidence type="ECO:0000259" key="3">
    <source>
        <dbReference type="SMART" id="SM00645"/>
    </source>
</evidence>
<dbReference type="PANTHER" id="PTHR12411">
    <property type="entry name" value="CYSTEINE PROTEASE FAMILY C1-RELATED"/>
    <property type="match status" value="1"/>
</dbReference>
<dbReference type="SMART" id="SM00645">
    <property type="entry name" value="Pept_C1"/>
    <property type="match status" value="1"/>
</dbReference>
<dbReference type="InterPro" id="IPR013128">
    <property type="entry name" value="Peptidase_C1A"/>
</dbReference>
<comment type="similarity">
    <text evidence="1">Belongs to the peptidase C1 family.</text>
</comment>
<dbReference type="InterPro" id="IPR000668">
    <property type="entry name" value="Peptidase_C1A_C"/>
</dbReference>
<dbReference type="Proteomes" id="UP000664859">
    <property type="component" value="Unassembled WGS sequence"/>
</dbReference>
<evidence type="ECO:0000256" key="2">
    <source>
        <dbReference type="ARBA" id="ARBA00023145"/>
    </source>
</evidence>
<dbReference type="EMBL" id="JAFCMP010000144">
    <property type="protein sequence ID" value="KAG5185063.1"/>
    <property type="molecule type" value="Genomic_DNA"/>
</dbReference>
<reference evidence="4" key="1">
    <citation type="submission" date="2021-02" db="EMBL/GenBank/DDBJ databases">
        <title>First Annotated Genome of the Yellow-green Alga Tribonema minus.</title>
        <authorList>
            <person name="Mahan K.M."/>
        </authorList>
    </citation>
    <scope>NUCLEOTIDE SEQUENCE</scope>
    <source>
        <strain evidence="4">UTEX B ZZ1240</strain>
    </source>
</reference>
<name>A0A836CH67_9STRA</name>
<sequence length="335" mass="36975">MADEEFTLFLCAAIIVVIAYRVSSRASIIPHTAALPSYLKYKERWLMPVRDQGPCAACWSYSVVDMMADTLNVWTAGAYGKRPLSAQYLLSCSKAHEGCDVGGSPEAVYNLPQMTDVGCPLAADLPYEGKVTECKQFPPNAFRVRTLKNTAVDLCDDPSLALPGTRGATIKRNVENMKRALMAYGPIVGTIRVTEDLYAYKADGIYRGDPASKLVGYHAIEIIGWCDEQINIREPGFDTPSYWTCRSSWGMTWGVPKGVQSGYFFIEMGANVCDVESRASVCRVEFSKELAAIAKKTPVSDVRYESYADYADDPERQNFIDAVHAKLGDTAAFVR</sequence>
<evidence type="ECO:0000313" key="4">
    <source>
        <dbReference type="EMBL" id="KAG5185063.1"/>
    </source>
</evidence>
<gene>
    <name evidence="4" type="ORF">JKP88DRAFT_180821</name>
</gene>
<organism evidence="4 5">
    <name type="scientific">Tribonema minus</name>
    <dbReference type="NCBI Taxonomy" id="303371"/>
    <lineage>
        <taxon>Eukaryota</taxon>
        <taxon>Sar</taxon>
        <taxon>Stramenopiles</taxon>
        <taxon>Ochrophyta</taxon>
        <taxon>PX clade</taxon>
        <taxon>Xanthophyceae</taxon>
        <taxon>Tribonematales</taxon>
        <taxon>Tribonemataceae</taxon>
        <taxon>Tribonema</taxon>
    </lineage>
</organism>
<proteinExistence type="inferred from homology"/>
<dbReference type="SUPFAM" id="SSF54001">
    <property type="entry name" value="Cysteine proteinases"/>
    <property type="match status" value="1"/>
</dbReference>